<feature type="transmembrane region" description="Helical" evidence="12">
    <location>
        <begin position="115"/>
        <end position="136"/>
    </location>
</feature>
<proteinExistence type="inferred from homology"/>
<accession>W8W3R6</accession>
<dbReference type="KEGG" id="dnm:101412564"/>
<organism evidence="14">
    <name type="scientific">Dasypus novemcinctus</name>
    <name type="common">Nine-banded armadillo</name>
    <dbReference type="NCBI Taxonomy" id="9361"/>
    <lineage>
        <taxon>Eukaryota</taxon>
        <taxon>Metazoa</taxon>
        <taxon>Chordata</taxon>
        <taxon>Craniata</taxon>
        <taxon>Vertebrata</taxon>
        <taxon>Euteleostomi</taxon>
        <taxon>Mammalia</taxon>
        <taxon>Eutheria</taxon>
        <taxon>Xenarthra</taxon>
        <taxon>Cingulata</taxon>
        <taxon>Dasypodidae</taxon>
        <taxon>Dasypus</taxon>
    </lineage>
</organism>
<comment type="subcellular location">
    <subcellularLocation>
        <location evidence="1">Cell membrane</location>
        <topology evidence="1">Multi-pass membrane protein</topology>
    </subcellularLocation>
</comment>
<feature type="transmembrane region" description="Helical" evidence="12">
    <location>
        <begin position="77"/>
        <end position="103"/>
    </location>
</feature>
<dbReference type="Gene3D" id="1.20.1070.10">
    <property type="entry name" value="Rhodopsin 7-helix transmembrane proteins"/>
    <property type="match status" value="1"/>
</dbReference>
<dbReference type="PANTHER" id="PTHR11334:SF29">
    <property type="entry name" value="MAS-RELATED G-PROTEIN COUPLED RECEPTOR MEMBER X2"/>
    <property type="match status" value="1"/>
</dbReference>
<dbReference type="PROSITE" id="PS50262">
    <property type="entry name" value="G_PROTEIN_RECEP_F1_2"/>
    <property type="match status" value="1"/>
</dbReference>
<dbReference type="Pfam" id="PF00001">
    <property type="entry name" value="7tm_1"/>
    <property type="match status" value="1"/>
</dbReference>
<keyword evidence="6 12" id="KW-0472">Membrane</keyword>
<dbReference type="GeneID" id="101412564"/>
<feature type="transmembrane region" description="Helical" evidence="12">
    <location>
        <begin position="320"/>
        <end position="343"/>
    </location>
</feature>
<dbReference type="PRINTS" id="PR00237">
    <property type="entry name" value="GPCRRHODOPSN"/>
</dbReference>
<evidence type="ECO:0000256" key="9">
    <source>
        <dbReference type="ARBA" id="ARBA00061394"/>
    </source>
</evidence>
<evidence type="ECO:0000256" key="8">
    <source>
        <dbReference type="ARBA" id="ARBA00023224"/>
    </source>
</evidence>
<evidence type="ECO:0000256" key="5">
    <source>
        <dbReference type="ARBA" id="ARBA00023040"/>
    </source>
</evidence>
<keyword evidence="7 10" id="KW-0675">Receptor</keyword>
<reference evidence="14" key="2">
    <citation type="journal article" date="2016" name="Data Brief">
        <title>Curated eutherian third party data gene data sets.</title>
        <authorList>
            <person name="Premzl M."/>
        </authorList>
    </citation>
    <scope>NUCLEOTIDE SEQUENCE</scope>
</reference>
<keyword evidence="4 12" id="KW-1133">Transmembrane helix</keyword>
<dbReference type="PROSITE" id="PS00237">
    <property type="entry name" value="G_PROTEIN_RECEP_F1_1"/>
    <property type="match status" value="1"/>
</dbReference>
<comment type="similarity">
    <text evidence="9">Belongs to the G-protein coupled receptor 1 family. Mas subfamily.</text>
</comment>
<feature type="transmembrane region" description="Helical" evidence="12">
    <location>
        <begin position="284"/>
        <end position="308"/>
    </location>
</feature>
<evidence type="ECO:0000256" key="1">
    <source>
        <dbReference type="ARBA" id="ARBA00004651"/>
    </source>
</evidence>
<dbReference type="OrthoDB" id="6091802at2759"/>
<evidence type="ECO:0000256" key="10">
    <source>
        <dbReference type="RuleBase" id="RU000688"/>
    </source>
</evidence>
<dbReference type="SUPFAM" id="SSF81321">
    <property type="entry name" value="Family A G protein-coupled receptor-like"/>
    <property type="match status" value="1"/>
</dbReference>
<evidence type="ECO:0000313" key="14">
    <source>
        <dbReference type="EMBL" id="CDG86293.1"/>
    </source>
</evidence>
<dbReference type="PRINTS" id="PR02108">
    <property type="entry name" value="MRGPCRFAMILY"/>
</dbReference>
<keyword evidence="8 10" id="KW-0807">Transducer</keyword>
<reference evidence="14" key="1">
    <citation type="journal article" date="2014" name="Gene">
        <title>Comparative genomic analysis of eutherian Mas-related G protein-coupled receptor genes.</title>
        <authorList>
            <person name="Premzl M."/>
        </authorList>
    </citation>
    <scope>NUCLEOTIDE SEQUENCE</scope>
</reference>
<evidence type="ECO:0000256" key="6">
    <source>
        <dbReference type="ARBA" id="ARBA00023136"/>
    </source>
</evidence>
<protein>
    <submittedName>
        <fullName evidence="14">Mas-related G protein-coupled receptor G1</fullName>
    </submittedName>
</protein>
<name>W8W3R6_DASNO</name>
<dbReference type="PANTHER" id="PTHR11334">
    <property type="entry name" value="MAS-RELATED G-PROTEIN COUPLED RECEPTOR"/>
    <property type="match status" value="1"/>
</dbReference>
<dbReference type="FunFam" id="1.20.1070.10:FF:000193">
    <property type="entry name" value="Mas-related G-protein coupled receptor member E"/>
    <property type="match status" value="1"/>
</dbReference>
<keyword evidence="3 10" id="KW-0812">Transmembrane</keyword>
<gene>
    <name evidence="14" type="primary">MGRG1</name>
</gene>
<feature type="transmembrane region" description="Helical" evidence="12">
    <location>
        <begin position="208"/>
        <end position="228"/>
    </location>
</feature>
<dbReference type="AlphaFoldDB" id="W8W3R6"/>
<evidence type="ECO:0000256" key="7">
    <source>
        <dbReference type="ARBA" id="ARBA00023170"/>
    </source>
</evidence>
<feature type="region of interest" description="Disordered" evidence="11">
    <location>
        <begin position="366"/>
        <end position="385"/>
    </location>
</feature>
<evidence type="ECO:0000259" key="13">
    <source>
        <dbReference type="PROSITE" id="PS50262"/>
    </source>
</evidence>
<dbReference type="CTD" id="101412564"/>
<dbReference type="EMBL" id="HG426175">
    <property type="protein sequence ID" value="CDG86293.1"/>
    <property type="molecule type" value="Genomic_DNA"/>
</dbReference>
<dbReference type="GO" id="GO:0004930">
    <property type="term" value="F:G protein-coupled receptor activity"/>
    <property type="evidence" value="ECO:0007669"/>
    <property type="project" value="UniProtKB-KW"/>
</dbReference>
<dbReference type="GO" id="GO:0005886">
    <property type="term" value="C:plasma membrane"/>
    <property type="evidence" value="ECO:0007669"/>
    <property type="project" value="UniProtKB-SubCell"/>
</dbReference>
<feature type="transmembrane region" description="Helical" evidence="12">
    <location>
        <begin position="167"/>
        <end position="187"/>
    </location>
</feature>
<sequence>MKLIVAPKYILMHPDVFRFTGESQTTKSSCGFLNWSPANMASSPTPSLWPLANNTDLEGMTTGSALSPRNSTSSRTLAMITFPITAVITLLGLLWNGTILWLLRFRIKRNAFSVYILNLAGADFTFLFCQLFFVMVDISTNSFDISLATLHFKVKWHFYSTFPTAKLVAPLAFSSYTMGMSLLAAISTERCLSVLYPCWYRYSRPKHLSTVVCTLLWLKSLLVCTLTGDSCGFLFRGYSEQACYNFTNVSAVLILLLVSVMCVSSLTLIVRVQCMSQRHHLTKMYIVILLTVLMFLLCGLPFGMYWLVLAWWSGHQSLNIPYYLVDILSCMNSSINPIIYFFVGSFRQRGKRGSLSVVLQRALGDETGGSVGKETSHADTVELSA</sequence>
<evidence type="ECO:0000256" key="2">
    <source>
        <dbReference type="ARBA" id="ARBA00022475"/>
    </source>
</evidence>
<dbReference type="InterPro" id="IPR000276">
    <property type="entry name" value="GPCR_Rhodpsn"/>
</dbReference>
<evidence type="ECO:0000256" key="12">
    <source>
        <dbReference type="SAM" id="Phobius"/>
    </source>
</evidence>
<feature type="compositionally biased region" description="Basic and acidic residues" evidence="11">
    <location>
        <begin position="374"/>
        <end position="385"/>
    </location>
</feature>
<feature type="domain" description="G-protein coupled receptors family 1 profile" evidence="13">
    <location>
        <begin position="95"/>
        <end position="340"/>
    </location>
</feature>
<dbReference type="CDD" id="cd14973">
    <property type="entry name" value="7tmA_Mrgpr"/>
    <property type="match status" value="1"/>
</dbReference>
<evidence type="ECO:0000256" key="4">
    <source>
        <dbReference type="ARBA" id="ARBA00022989"/>
    </source>
</evidence>
<keyword evidence="2" id="KW-1003">Cell membrane</keyword>
<reference evidence="14" key="3">
    <citation type="journal article" date="2019" name="Gene Rep">
        <title>Eutherian third-party data gene collections.</title>
        <authorList>
            <person name="Premzl M."/>
        </authorList>
    </citation>
    <scope>NUCLEOTIDE SEQUENCE</scope>
</reference>
<evidence type="ECO:0000256" key="3">
    <source>
        <dbReference type="ARBA" id="ARBA00022692"/>
    </source>
</evidence>
<dbReference type="InterPro" id="IPR026234">
    <property type="entry name" value="MRGPCRFAMILY"/>
</dbReference>
<evidence type="ECO:0000256" key="11">
    <source>
        <dbReference type="SAM" id="MobiDB-lite"/>
    </source>
</evidence>
<keyword evidence="5 10" id="KW-0297">G-protein coupled receptor</keyword>
<feature type="transmembrane region" description="Helical" evidence="12">
    <location>
        <begin position="248"/>
        <end position="272"/>
    </location>
</feature>
<dbReference type="InterPro" id="IPR017452">
    <property type="entry name" value="GPCR_Rhodpsn_7TM"/>
</dbReference>